<feature type="domain" description="Nicotinate/nicotinamide phosphoribosyltransferase" evidence="9">
    <location>
        <begin position="172"/>
        <end position="415"/>
    </location>
</feature>
<keyword evidence="6 8" id="KW-0662">Pyridine nucleotide biosynthesis</keyword>
<comment type="function">
    <text evidence="8">Catalyzes the synthesis of beta-nicotinate D-ribonucleotide from nicotinate and 5-phospho-D-ribose 1-phosphate at the expense of ATP.</text>
</comment>
<reference evidence="11 12" key="1">
    <citation type="journal article" date="2020" name="ISME J.">
        <title>Uncovering the hidden diversity of litter-decomposition mechanisms in mushroom-forming fungi.</title>
        <authorList>
            <person name="Floudas D."/>
            <person name="Bentzer J."/>
            <person name="Ahren D."/>
            <person name="Johansson T."/>
            <person name="Persson P."/>
            <person name="Tunlid A."/>
        </authorList>
    </citation>
    <scope>NUCLEOTIDE SEQUENCE [LARGE SCALE GENOMIC DNA]</scope>
    <source>
        <strain evidence="11 12">CBS 406.79</strain>
    </source>
</reference>
<proteinExistence type="inferred from homology"/>
<evidence type="ECO:0000256" key="3">
    <source>
        <dbReference type="ARBA" id="ARBA00013236"/>
    </source>
</evidence>
<dbReference type="SUPFAM" id="SSF51690">
    <property type="entry name" value="Nicotinate/Quinolinate PRTase C-terminal domain-like"/>
    <property type="match status" value="1"/>
</dbReference>
<evidence type="ECO:0000259" key="9">
    <source>
        <dbReference type="Pfam" id="PF04095"/>
    </source>
</evidence>
<dbReference type="Pfam" id="PF04095">
    <property type="entry name" value="NAPRTase"/>
    <property type="match status" value="1"/>
</dbReference>
<evidence type="ECO:0000259" key="10">
    <source>
        <dbReference type="Pfam" id="PF17767"/>
    </source>
</evidence>
<dbReference type="AlphaFoldDB" id="A0A8H5M003"/>
<comment type="similarity">
    <text evidence="2 8">Belongs to the NAPRTase family.</text>
</comment>
<evidence type="ECO:0000313" key="12">
    <source>
        <dbReference type="Proteomes" id="UP000518752"/>
    </source>
</evidence>
<feature type="domain" description="Nicotinate phosphoribosyltransferase N-terminal" evidence="10">
    <location>
        <begin position="10"/>
        <end position="138"/>
    </location>
</feature>
<comment type="caution">
    <text evidence="11">The sequence shown here is derived from an EMBL/GenBank/DDBJ whole genome shotgun (WGS) entry which is preliminary data.</text>
</comment>
<dbReference type="Gene3D" id="3.20.140.10">
    <property type="entry name" value="nicotinate phosphoribosyltransferase"/>
    <property type="match status" value="1"/>
</dbReference>
<dbReference type="NCBIfam" id="TIGR01514">
    <property type="entry name" value="NAPRTase"/>
    <property type="match status" value="1"/>
</dbReference>
<evidence type="ECO:0000313" key="11">
    <source>
        <dbReference type="EMBL" id="KAF5375636.1"/>
    </source>
</evidence>
<dbReference type="InterPro" id="IPR036068">
    <property type="entry name" value="Nicotinate_pribotase-like_C"/>
</dbReference>
<evidence type="ECO:0000256" key="5">
    <source>
        <dbReference type="ARBA" id="ARBA00022598"/>
    </source>
</evidence>
<dbReference type="Proteomes" id="UP000518752">
    <property type="component" value="Unassembled WGS sequence"/>
</dbReference>
<comment type="catalytic activity">
    <reaction evidence="7 8">
        <text>5-phospho-alpha-D-ribose 1-diphosphate + nicotinate + ATP + H2O = nicotinate beta-D-ribonucleotide + ADP + phosphate + diphosphate</text>
        <dbReference type="Rhea" id="RHEA:36163"/>
        <dbReference type="ChEBI" id="CHEBI:15377"/>
        <dbReference type="ChEBI" id="CHEBI:30616"/>
        <dbReference type="ChEBI" id="CHEBI:32544"/>
        <dbReference type="ChEBI" id="CHEBI:33019"/>
        <dbReference type="ChEBI" id="CHEBI:43474"/>
        <dbReference type="ChEBI" id="CHEBI:57502"/>
        <dbReference type="ChEBI" id="CHEBI:58017"/>
        <dbReference type="ChEBI" id="CHEBI:456216"/>
        <dbReference type="EC" id="6.3.4.21"/>
    </reaction>
</comment>
<keyword evidence="12" id="KW-1185">Reference proteome</keyword>
<dbReference type="GO" id="GO:0004516">
    <property type="term" value="F:nicotinate phosphoribosyltransferase activity"/>
    <property type="evidence" value="ECO:0007669"/>
    <property type="project" value="UniProtKB-UniRule"/>
</dbReference>
<dbReference type="GO" id="GO:0005829">
    <property type="term" value="C:cytosol"/>
    <property type="evidence" value="ECO:0007669"/>
    <property type="project" value="TreeGrafter"/>
</dbReference>
<dbReference type="OrthoDB" id="193380at2759"/>
<evidence type="ECO:0000256" key="8">
    <source>
        <dbReference type="RuleBase" id="RU003838"/>
    </source>
</evidence>
<comment type="pathway">
    <text evidence="1 8">Cofactor biosynthesis; NAD(+) biosynthesis; nicotinate D-ribonucleotide from nicotinate: step 1/1.</text>
</comment>
<accession>A0A8H5M003</accession>
<organism evidence="11 12">
    <name type="scientific">Collybiopsis confluens</name>
    <dbReference type="NCBI Taxonomy" id="2823264"/>
    <lineage>
        <taxon>Eukaryota</taxon>
        <taxon>Fungi</taxon>
        <taxon>Dikarya</taxon>
        <taxon>Basidiomycota</taxon>
        <taxon>Agaricomycotina</taxon>
        <taxon>Agaricomycetes</taxon>
        <taxon>Agaricomycetidae</taxon>
        <taxon>Agaricales</taxon>
        <taxon>Marasmiineae</taxon>
        <taxon>Omphalotaceae</taxon>
        <taxon>Collybiopsis</taxon>
    </lineage>
</organism>
<keyword evidence="5 8" id="KW-0436">Ligase</keyword>
<evidence type="ECO:0000256" key="4">
    <source>
        <dbReference type="ARBA" id="ARBA00022553"/>
    </source>
</evidence>
<name>A0A8H5M003_9AGAR</name>
<evidence type="ECO:0000256" key="2">
    <source>
        <dbReference type="ARBA" id="ARBA00010897"/>
    </source>
</evidence>
<dbReference type="SUPFAM" id="SSF54675">
    <property type="entry name" value="Nicotinate/Quinolinate PRTase N-terminal domain-like"/>
    <property type="match status" value="1"/>
</dbReference>
<comment type="PTM">
    <text evidence="8">Transiently phosphorylated on a His residue during the reaction cycle. Phosphorylation strongly increases the affinity for substrates and increases the rate of nicotinate D-ribonucleotide production. Dephosphorylation regenerates the low-affinity form of the enzyme, leading to product release.</text>
</comment>
<evidence type="ECO:0000256" key="1">
    <source>
        <dbReference type="ARBA" id="ARBA00004952"/>
    </source>
</evidence>
<gene>
    <name evidence="11" type="ORF">D9757_008554</name>
</gene>
<dbReference type="GO" id="GO:0034355">
    <property type="term" value="P:NAD+ biosynthetic process via the salvage pathway"/>
    <property type="evidence" value="ECO:0007669"/>
    <property type="project" value="TreeGrafter"/>
</dbReference>
<evidence type="ECO:0000256" key="6">
    <source>
        <dbReference type="ARBA" id="ARBA00022642"/>
    </source>
</evidence>
<evidence type="ECO:0000256" key="7">
    <source>
        <dbReference type="ARBA" id="ARBA00048668"/>
    </source>
</evidence>
<dbReference type="InterPro" id="IPR007229">
    <property type="entry name" value="Nic_PRibTrfase-Fam"/>
</dbReference>
<dbReference type="PANTHER" id="PTHR11098:SF1">
    <property type="entry name" value="NICOTINATE PHOSPHORIBOSYLTRANSFERASE"/>
    <property type="match status" value="1"/>
</dbReference>
<dbReference type="EMBL" id="JAACJN010000096">
    <property type="protein sequence ID" value="KAF5375636.1"/>
    <property type="molecule type" value="Genomic_DNA"/>
</dbReference>
<dbReference type="PANTHER" id="PTHR11098">
    <property type="entry name" value="NICOTINATE PHOSPHORIBOSYLTRANSFERASE"/>
    <property type="match status" value="1"/>
</dbReference>
<dbReference type="InterPro" id="IPR041525">
    <property type="entry name" value="N/Namide_PRibTrfase"/>
</dbReference>
<sequence length="417" mass="47281">MSRILPKSILDTDLYKFTMQNAVFRNFADVHAVYRFTNRSKDTTSFSKECFEHFKTAVSQFSQITLSPDERAWLTKTCPYFPSDYLDYLENYCFKPEQVDIDFVPVDDSGSKGHIEITAEGPWVETILWEVPLMACLSETYFTTVDTDWSYEGQEEIAYQKGRSLLEAGCVFSEFGTRRRRSFHTQDSLVRQLMRASQDVPDVGKLTGTSNVFLARKYGLTPIGTVAHEWFMGIAALRGYENAHDNALDIWETAYPNATLLALTDTFSTAAFFQVSSFLFNPERAKRWHGLRQDSGDPLAFAPMAKEVYEKMKIDHREKMIIYSDALTLDKALKLKKQADEIGFKASFGIGTYLSNDFVKVSDPNTRSLALNMVIKLAEVNGIPCVKISDDLNKASQNTGDREVVDGVKKLFELPLA</sequence>
<protein>
    <recommendedName>
        <fullName evidence="3 8">Nicotinate phosphoribosyltransferase</fullName>
        <ecNumber evidence="3 8">6.3.4.21</ecNumber>
    </recommendedName>
</protein>
<dbReference type="UniPathway" id="UPA00253">
    <property type="reaction ID" value="UER00457"/>
</dbReference>
<dbReference type="PIRSF" id="PIRSF000484">
    <property type="entry name" value="NAPRT"/>
    <property type="match status" value="1"/>
</dbReference>
<dbReference type="EC" id="6.3.4.21" evidence="3 8"/>
<dbReference type="InterPro" id="IPR040727">
    <property type="entry name" value="NAPRTase_N"/>
</dbReference>
<keyword evidence="4" id="KW-0597">Phosphoprotein</keyword>
<dbReference type="InterPro" id="IPR006406">
    <property type="entry name" value="Nic_PRibTrfase"/>
</dbReference>
<dbReference type="HAMAP" id="MF_00570">
    <property type="entry name" value="NAPRTase"/>
    <property type="match status" value="1"/>
</dbReference>
<dbReference type="Pfam" id="PF17767">
    <property type="entry name" value="NAPRTase_N"/>
    <property type="match status" value="1"/>
</dbReference>